<evidence type="ECO:0000313" key="2">
    <source>
        <dbReference type="EMBL" id="DAF48864.1"/>
    </source>
</evidence>
<keyword evidence="1" id="KW-1133">Transmembrane helix</keyword>
<dbReference type="EMBL" id="BK032576">
    <property type="protein sequence ID" value="DAF48864.1"/>
    <property type="molecule type" value="Genomic_DNA"/>
</dbReference>
<evidence type="ECO:0000256" key="1">
    <source>
        <dbReference type="SAM" id="Phobius"/>
    </source>
</evidence>
<keyword evidence="1" id="KW-0812">Transmembrane</keyword>
<proteinExistence type="predicted"/>
<accession>A0A8S5SD66</accession>
<reference evidence="2" key="1">
    <citation type="journal article" date="2021" name="Proc. Natl. Acad. Sci. U.S.A.">
        <title>A Catalog of Tens of Thousands of Viruses from Human Metagenomes Reveals Hidden Associations with Chronic Diseases.</title>
        <authorList>
            <person name="Tisza M.J."/>
            <person name="Buck C.B."/>
        </authorList>
    </citation>
    <scope>NUCLEOTIDE SEQUENCE</scope>
    <source>
        <strain evidence="2">Ct7Ex2</strain>
    </source>
</reference>
<feature type="transmembrane region" description="Helical" evidence="1">
    <location>
        <begin position="18"/>
        <end position="34"/>
    </location>
</feature>
<name>A0A8S5SD66_9CAUD</name>
<protein>
    <submittedName>
        <fullName evidence="2">Uncharacterized protein</fullName>
    </submittedName>
</protein>
<organism evidence="2">
    <name type="scientific">Podoviridae sp. ct7Ex2</name>
    <dbReference type="NCBI Taxonomy" id="2827722"/>
    <lineage>
        <taxon>Viruses</taxon>
        <taxon>Duplodnaviria</taxon>
        <taxon>Heunggongvirae</taxon>
        <taxon>Uroviricota</taxon>
        <taxon>Caudoviricetes</taxon>
    </lineage>
</organism>
<keyword evidence="1" id="KW-0472">Membrane</keyword>
<sequence length="41" mass="4862">MGISKRLVCNLLRINRKYSFGIFVFIGFLGVFHLDNKLQRF</sequence>